<name>A0AAN9VC62_9PEZI</name>
<protein>
    <submittedName>
        <fullName evidence="2">Uncharacterized protein</fullName>
    </submittedName>
</protein>
<feature type="chain" id="PRO_5042893905" evidence="1">
    <location>
        <begin position="21"/>
        <end position="67"/>
    </location>
</feature>
<sequence length="67" mass="6975">MKSFGAVIFALATAASLVAAAPAPKVDTFAVLDLAPRNTTVADRGIDQSDMVKRNATALDKRLEGTN</sequence>
<keyword evidence="3" id="KW-1185">Reference proteome</keyword>
<dbReference type="AlphaFoldDB" id="A0AAN9VC62"/>
<comment type="caution">
    <text evidence="2">The sequence shown here is derived from an EMBL/GenBank/DDBJ whole genome shotgun (WGS) entry which is preliminary data.</text>
</comment>
<dbReference type="EMBL" id="JAKJXP020000002">
    <property type="protein sequence ID" value="KAK7757433.1"/>
    <property type="molecule type" value="Genomic_DNA"/>
</dbReference>
<dbReference type="Proteomes" id="UP001320420">
    <property type="component" value="Unassembled WGS sequence"/>
</dbReference>
<evidence type="ECO:0000313" key="2">
    <source>
        <dbReference type="EMBL" id="KAK7757433.1"/>
    </source>
</evidence>
<evidence type="ECO:0000256" key="1">
    <source>
        <dbReference type="SAM" id="SignalP"/>
    </source>
</evidence>
<organism evidence="2 3">
    <name type="scientific">Diatrype stigma</name>
    <dbReference type="NCBI Taxonomy" id="117547"/>
    <lineage>
        <taxon>Eukaryota</taxon>
        <taxon>Fungi</taxon>
        <taxon>Dikarya</taxon>
        <taxon>Ascomycota</taxon>
        <taxon>Pezizomycotina</taxon>
        <taxon>Sordariomycetes</taxon>
        <taxon>Xylariomycetidae</taxon>
        <taxon>Xylariales</taxon>
        <taxon>Diatrypaceae</taxon>
        <taxon>Diatrype</taxon>
    </lineage>
</organism>
<evidence type="ECO:0000313" key="3">
    <source>
        <dbReference type="Proteomes" id="UP001320420"/>
    </source>
</evidence>
<gene>
    <name evidence="2" type="ORF">SLS62_000448</name>
</gene>
<proteinExistence type="predicted"/>
<accession>A0AAN9VC62</accession>
<reference evidence="2 3" key="1">
    <citation type="submission" date="2024-02" db="EMBL/GenBank/DDBJ databases">
        <title>De novo assembly and annotation of 12 fungi associated with fruit tree decline syndrome in Ontario, Canada.</title>
        <authorList>
            <person name="Sulman M."/>
            <person name="Ellouze W."/>
            <person name="Ilyukhin E."/>
        </authorList>
    </citation>
    <scope>NUCLEOTIDE SEQUENCE [LARGE SCALE GENOMIC DNA]</scope>
    <source>
        <strain evidence="2 3">M11/M66-122</strain>
    </source>
</reference>
<keyword evidence="1" id="KW-0732">Signal</keyword>
<feature type="signal peptide" evidence="1">
    <location>
        <begin position="1"/>
        <end position="20"/>
    </location>
</feature>